<keyword evidence="5" id="KW-0460">Magnesium</keyword>
<dbReference type="EMBL" id="JBFOLJ010000007">
    <property type="protein sequence ID" value="KAL2520596.1"/>
    <property type="molecule type" value="Genomic_DNA"/>
</dbReference>
<organism evidence="10 11">
    <name type="scientific">Forsythia ovata</name>
    <dbReference type="NCBI Taxonomy" id="205694"/>
    <lineage>
        <taxon>Eukaryota</taxon>
        <taxon>Viridiplantae</taxon>
        <taxon>Streptophyta</taxon>
        <taxon>Embryophyta</taxon>
        <taxon>Tracheophyta</taxon>
        <taxon>Spermatophyta</taxon>
        <taxon>Magnoliopsida</taxon>
        <taxon>eudicotyledons</taxon>
        <taxon>Gunneridae</taxon>
        <taxon>Pentapetalae</taxon>
        <taxon>asterids</taxon>
        <taxon>lamiids</taxon>
        <taxon>Lamiales</taxon>
        <taxon>Oleaceae</taxon>
        <taxon>Forsythieae</taxon>
        <taxon>Forsythia</taxon>
    </lineage>
</organism>
<dbReference type="PANTHER" id="PTHR31998">
    <property type="entry name" value="K(+)-INSENSITIVE PYROPHOSPHATE-ENERGIZED PROTON PUMP"/>
    <property type="match status" value="1"/>
</dbReference>
<evidence type="ECO:0000313" key="10">
    <source>
        <dbReference type="EMBL" id="KAL2520596.1"/>
    </source>
</evidence>
<comment type="caution">
    <text evidence="10">The sequence shown here is derived from an EMBL/GenBank/DDBJ whole genome shotgun (WGS) entry which is preliminary data.</text>
</comment>
<evidence type="ECO:0000256" key="7">
    <source>
        <dbReference type="ARBA" id="ARBA00022989"/>
    </source>
</evidence>
<accession>A0ABD1U6H0</accession>
<evidence type="ECO:0000256" key="6">
    <source>
        <dbReference type="ARBA" id="ARBA00022967"/>
    </source>
</evidence>
<evidence type="ECO:0000256" key="8">
    <source>
        <dbReference type="ARBA" id="ARBA00023065"/>
    </source>
</evidence>
<keyword evidence="4" id="KW-0812">Transmembrane</keyword>
<keyword evidence="7" id="KW-1133">Transmembrane helix</keyword>
<reference evidence="11" key="1">
    <citation type="submission" date="2024-07" db="EMBL/GenBank/DDBJ databases">
        <title>Two chromosome-level genome assemblies of Korean endemic species Abeliophyllum distichum and Forsythia ovata (Oleaceae).</title>
        <authorList>
            <person name="Jang H."/>
        </authorList>
    </citation>
    <scope>NUCLEOTIDE SEQUENCE [LARGE SCALE GENOMIC DNA]</scope>
</reference>
<evidence type="ECO:0000256" key="4">
    <source>
        <dbReference type="ARBA" id="ARBA00022692"/>
    </source>
</evidence>
<protein>
    <recommendedName>
        <fullName evidence="2">H(+)-exporting diphosphatase</fullName>
        <ecNumber evidence="2">7.1.3.1</ecNumber>
    </recommendedName>
</protein>
<evidence type="ECO:0000256" key="9">
    <source>
        <dbReference type="ARBA" id="ARBA00023136"/>
    </source>
</evidence>
<keyword evidence="8" id="KW-0406">Ion transport</keyword>
<dbReference type="GO" id="GO:0009678">
    <property type="term" value="F:diphosphate hydrolysis-driven proton transmembrane transporter activity"/>
    <property type="evidence" value="ECO:0007669"/>
    <property type="project" value="UniProtKB-EC"/>
</dbReference>
<name>A0ABD1U6H0_9LAMI</name>
<keyword evidence="9" id="KW-0472">Membrane</keyword>
<keyword evidence="6" id="KW-1278">Translocase</keyword>
<evidence type="ECO:0000313" key="11">
    <source>
        <dbReference type="Proteomes" id="UP001604277"/>
    </source>
</evidence>
<dbReference type="AlphaFoldDB" id="A0ABD1U6H0"/>
<evidence type="ECO:0000256" key="1">
    <source>
        <dbReference type="ARBA" id="ARBA00004127"/>
    </source>
</evidence>
<keyword evidence="3" id="KW-0813">Transport</keyword>
<evidence type="ECO:0000256" key="5">
    <source>
        <dbReference type="ARBA" id="ARBA00022842"/>
    </source>
</evidence>
<dbReference type="Pfam" id="PF03030">
    <property type="entry name" value="H_PPase"/>
    <property type="match status" value="1"/>
</dbReference>
<proteinExistence type="predicted"/>
<evidence type="ECO:0000256" key="3">
    <source>
        <dbReference type="ARBA" id="ARBA00022448"/>
    </source>
</evidence>
<comment type="subcellular location">
    <subcellularLocation>
        <location evidence="1">Endomembrane system</location>
        <topology evidence="1">Multi-pass membrane protein</topology>
    </subcellularLocation>
</comment>
<keyword evidence="11" id="KW-1185">Reference proteome</keyword>
<dbReference type="InterPro" id="IPR004131">
    <property type="entry name" value="PPase-energised_H-pump"/>
</dbReference>
<gene>
    <name evidence="10" type="ORF">Fot_24519</name>
</gene>
<dbReference type="Proteomes" id="UP001604277">
    <property type="component" value="Unassembled WGS sequence"/>
</dbReference>
<dbReference type="EC" id="7.1.3.1" evidence="2"/>
<sequence>MDFFKGFSYKGNRFRVRSPDSEVVRVQKKDMGYVYTMKIIGQEFVTRENKTAYEKVECIGGSRHIMFICFPDERPSAECPNRNGQEKHVQGQFPHLMFPPRAVHAPPVAALGMLSTNATGLAIDACGLVSDNARGIAEMAGMSHRIYERTEARDETYQCCYWKGYV</sequence>
<evidence type="ECO:0000256" key="2">
    <source>
        <dbReference type="ARBA" id="ARBA00013242"/>
    </source>
</evidence>
<dbReference type="GO" id="GO:0012505">
    <property type="term" value="C:endomembrane system"/>
    <property type="evidence" value="ECO:0007669"/>
    <property type="project" value="UniProtKB-SubCell"/>
</dbReference>